<feature type="compositionally biased region" description="Polar residues" evidence="1">
    <location>
        <begin position="717"/>
        <end position="726"/>
    </location>
</feature>
<feature type="compositionally biased region" description="Polar residues" evidence="1">
    <location>
        <begin position="623"/>
        <end position="655"/>
    </location>
</feature>
<feature type="region of interest" description="Disordered" evidence="1">
    <location>
        <begin position="1337"/>
        <end position="1383"/>
    </location>
</feature>
<feature type="region of interest" description="Disordered" evidence="1">
    <location>
        <begin position="145"/>
        <end position="177"/>
    </location>
</feature>
<sequence>MFPMKKNLRHPSKSSSPTDLHPVTSSTDPIHSERQPVPLDPTLHQEIIHDWTEKVKEKLRSGNRTKEFLCEVRRDIGHILVLKKFDTPHERNAFIRSLVEEPSKEEELVAWLQEAEPTNPYESALEDRDPASTQSLPSVKTFLEARNEPSTTSGGSSSGASSSEPSSSSQADSFGLPSTNVPSAGILGQFNPNFSSLQFPNLQVGTGSLQFGIPVPGISVKDPPPAPAPSSVPDPLTSFLTSQRGLPGFINAQTIPIPSIPELDSKPAAPSRRSGPKPEGTKRKPGRPLGSTKMAMIQRKREDRKRAEESRLQAQQDIFPVPRSSEEQAQIEKEGSEIARGLLMANLQISMDTTVAIEVSSEYGGERTEEPAIGKEVSERETSEAQAAQPEKRVLRKRKSRAELFSPIDSISDESAPSGSAENPSTAIQPQPTTRQEKCSKIPRKTFEDNPPSISATKVMIKGFMRKDNRKARRAGKRKIEESKEPIASQDLDSVIDRVVTRAMNEKIEDIVMPPTKRRRRSTTGSTAQESEGTKNRVRKILHGTDTEIAKGGKPGRGARRNRKKSATTKTQAPEDVVVDAGQSTALDQASRESEDAVALDSRKGQEPVASSSQQIDVDVSETVIQHTSSCRVSSNDVIEKATSNDADASDNSNRIPADVAVLQTQKKPSYENSVSEDTAVMRRSSQSEDAGTANGNETAPERTQVASSKMDKFDNAPSNNATNAKESAPGQIQIAVIDTASPMEDGGAIHAEEAAPEGIQVAASTIEILHDALLKDAGASEVPKSAVVVERSQPNQEEGCEMVHETTDPTSAVILEDVSKKTDTPKTSVATHPSETEAPLVLKSPKPVSSTVPNSLCEMSPESTPRLIPDATIEALIEKIHSNQVEASETVIERLEESAKPNLQEPNTPETASFEQPSPVREIQKTVSETGVTLDVRTSEASIPQGSPVEPENLQILENQAHQDQLTDSLVEDEDPNKSDRSEAVQSEVSVSLINNSASASTEKTMPVDPISMEASTIPEASRIISSADMEARGSEEGTGEPPAGSVEQDEPSHSADQLDPDFNFARRREMERIEMERMYKEMRKKPLCQSFCRRPDDNFLTSETFQETVPDSESVNSSTASLEYQIVSQSQPVDQSSSQDVEPFTEINGQELGHELLQPELMNEMSSTMDTSENCTESTGLTSLTTTDASLMVSPNIPTTVVPPTLSGPLELFGSSITDLSHLDSTPRTSSASIPSHTSALHVKQHKDLGTVAMTSEATPQASNFMAPSSPVNSAAPIAPMQAHAPVPTRTSSDPLEPTGNGIHVDVSSSTTDPAHLDSISTTASVELLLQQVLPTPDSAPNSESRTANSTSSGAESFAALPTSTSQAARENSGPSVNQQQNDLESNAIPRTAAPEVSTSLVPNSSTSNAAPTSKTIDVSFVSTWVPPFATATSFGGIKENSQEGSSMIPSGPSASHTSSTVPHPGMLSSPTGPAPSCIKSPRAPPLHQDVPALRVSPRSFAHSVAISTQLPPDETRHPPPPYTADSQPDASHSPPINSTVPIAPLQASVPIPTRTPSKPRERLGNDLQMDTSRSSTDPAHSDSITTTSSATGLQTSTSPDARETSGLPRNQKIDLEANTMVYTAASEVPNPLFSNSSTSYAVPAVSTAVAPCASTETSSGMVPPASSVPRTTPAIPSYFHIGMFPSPPGPPRAPPHHPGVPVRKVPQGPFGHPSQFLPGTNFMNNWGAPRLNPFFAQNSMNVGNMHPGAMRHPMISPPPYTAVSQAAPFNLPPVNSTVPMAFAPMRGSALFPFPPRPEVAAQWMAAHLMPQQQNNPIVPPQKTPKRARKPRTKAAPRNDTVVSIPIAPSPPAAAPVPPIVQMIAPQPEVYQNAQASSIRRVFNTMPRSDQAASPDSSSSESMPRLEADGEEEETVREEPGPADQSSPEAPPPKNSGLDEDLSKMICRDEAIHEALKNAPRAKSRILPLEEITPSDEECPDLEFFKSFVDRSQSFGEMNRCTVTCAEMFSSEFTNLVEERGQQKRRFHKNEEFRKTLEGVKAVAMFEMVMQNNLITILNKWPEARQEPKFQLFLQAHEMTGHKAVFNNENEAEAEKNLVIRTLNYLSDLSREKNFGCNETIAILLYAVHKFVGCCYPVQGFRLIHQILQTYCSSRNDNVEFQDLD</sequence>
<feature type="compositionally biased region" description="Basic residues" evidence="1">
    <location>
        <begin position="557"/>
        <end position="567"/>
    </location>
</feature>
<feature type="compositionally biased region" description="Polar residues" evidence="1">
    <location>
        <begin position="905"/>
        <end position="917"/>
    </location>
</feature>
<feature type="region of interest" description="Disordered" evidence="1">
    <location>
        <begin position="361"/>
        <end position="488"/>
    </location>
</feature>
<feature type="compositionally biased region" description="Polar residues" evidence="1">
    <location>
        <begin position="985"/>
        <end position="1005"/>
    </location>
</feature>
<dbReference type="Proteomes" id="UP000230233">
    <property type="component" value="Chromosome I"/>
</dbReference>
<evidence type="ECO:0000313" key="2">
    <source>
        <dbReference type="EMBL" id="PIC53234.1"/>
    </source>
</evidence>
<gene>
    <name evidence="2" type="primary">Cnig_chr_I.g3024</name>
    <name evidence="2" type="ORF">B9Z55_003024</name>
</gene>
<feature type="compositionally biased region" description="Polar residues" evidence="1">
    <location>
        <begin position="13"/>
        <end position="29"/>
    </location>
</feature>
<feature type="compositionally biased region" description="Polar residues" evidence="1">
    <location>
        <begin position="1341"/>
        <end position="1357"/>
    </location>
</feature>
<feature type="compositionally biased region" description="Basic and acidic residues" evidence="1">
    <location>
        <begin position="324"/>
        <end position="333"/>
    </location>
</feature>
<feature type="compositionally biased region" description="Basic residues" evidence="1">
    <location>
        <begin position="1826"/>
        <end position="1837"/>
    </location>
</feature>
<feature type="compositionally biased region" description="Basic and acidic residues" evidence="1">
    <location>
        <begin position="435"/>
        <end position="448"/>
    </location>
</feature>
<reference evidence="3" key="1">
    <citation type="submission" date="2017-10" db="EMBL/GenBank/DDBJ databases">
        <title>Rapid genome shrinkage in a self-fertile nematode reveals novel sperm competition proteins.</title>
        <authorList>
            <person name="Yin D."/>
            <person name="Schwarz E.M."/>
            <person name="Thomas C.G."/>
            <person name="Felde R.L."/>
            <person name="Korf I.F."/>
            <person name="Cutter A.D."/>
            <person name="Schartner C.M."/>
            <person name="Ralston E.J."/>
            <person name="Meyer B.J."/>
            <person name="Haag E.S."/>
        </authorList>
    </citation>
    <scope>NUCLEOTIDE SEQUENCE [LARGE SCALE GENOMIC DNA]</scope>
    <source>
        <strain evidence="3">JU1422</strain>
    </source>
</reference>
<feature type="compositionally biased region" description="Low complexity" evidence="1">
    <location>
        <begin position="148"/>
        <end position="169"/>
    </location>
</feature>
<feature type="compositionally biased region" description="Pro residues" evidence="1">
    <location>
        <begin position="222"/>
        <end position="232"/>
    </location>
</feature>
<feature type="region of interest" description="Disordered" evidence="1">
    <location>
        <begin position="220"/>
        <end position="240"/>
    </location>
</feature>
<feature type="compositionally biased region" description="Polar residues" evidence="1">
    <location>
        <begin position="1527"/>
        <end position="1543"/>
    </location>
</feature>
<feature type="region of interest" description="Disordered" evidence="1">
    <location>
        <begin position="900"/>
        <end position="1066"/>
    </location>
</feature>
<feature type="compositionally biased region" description="Polar residues" evidence="1">
    <location>
        <begin position="1571"/>
        <end position="1602"/>
    </location>
</feature>
<feature type="region of interest" description="Disordered" evidence="1">
    <location>
        <begin position="258"/>
        <end position="333"/>
    </location>
</feature>
<evidence type="ECO:0000256" key="1">
    <source>
        <dbReference type="SAM" id="MobiDB-lite"/>
    </source>
</evidence>
<feature type="compositionally biased region" description="Low complexity" evidence="1">
    <location>
        <begin position="1838"/>
        <end position="1849"/>
    </location>
</feature>
<feature type="compositionally biased region" description="Polar residues" evidence="1">
    <location>
        <begin position="684"/>
        <end position="698"/>
    </location>
</feature>
<feature type="compositionally biased region" description="Polar residues" evidence="1">
    <location>
        <begin position="413"/>
        <end position="434"/>
    </location>
</feature>
<feature type="region of interest" description="Disordered" evidence="1">
    <location>
        <begin position="1438"/>
        <end position="1492"/>
    </location>
</feature>
<evidence type="ECO:0000313" key="3">
    <source>
        <dbReference type="Proteomes" id="UP000230233"/>
    </source>
</evidence>
<feature type="region of interest" description="Disordered" evidence="1">
    <location>
        <begin position="1"/>
        <end position="42"/>
    </location>
</feature>
<comment type="caution">
    <text evidence="2">The sequence shown here is derived from an EMBL/GenBank/DDBJ whole genome shotgun (WGS) entry which is preliminary data.</text>
</comment>
<feature type="region of interest" description="Disordered" evidence="1">
    <location>
        <begin position="1889"/>
        <end position="1942"/>
    </location>
</feature>
<dbReference type="EMBL" id="PDUG01000001">
    <property type="protein sequence ID" value="PIC53234.1"/>
    <property type="molecule type" value="Genomic_DNA"/>
</dbReference>
<feature type="region of interest" description="Disordered" evidence="1">
    <location>
        <begin position="1510"/>
        <end position="1615"/>
    </location>
</feature>
<feature type="region of interest" description="Disordered" evidence="1">
    <location>
        <begin position="845"/>
        <end position="866"/>
    </location>
</feature>
<feature type="compositionally biased region" description="Basic and acidic residues" evidence="1">
    <location>
        <begin position="590"/>
        <end position="606"/>
    </location>
</feature>
<feature type="compositionally biased region" description="Basic and acidic residues" evidence="1">
    <location>
        <begin position="299"/>
        <end position="311"/>
    </location>
</feature>
<organism evidence="2 3">
    <name type="scientific">Caenorhabditis nigoni</name>
    <dbReference type="NCBI Taxonomy" id="1611254"/>
    <lineage>
        <taxon>Eukaryota</taxon>
        <taxon>Metazoa</taxon>
        <taxon>Ecdysozoa</taxon>
        <taxon>Nematoda</taxon>
        <taxon>Chromadorea</taxon>
        <taxon>Rhabditida</taxon>
        <taxon>Rhabditina</taxon>
        <taxon>Rhabditomorpha</taxon>
        <taxon>Rhabditoidea</taxon>
        <taxon>Rhabditidae</taxon>
        <taxon>Peloderinae</taxon>
        <taxon>Caenorhabditis</taxon>
    </lineage>
</organism>
<feature type="region of interest" description="Disordered" evidence="1">
    <location>
        <begin position="1814"/>
        <end position="1855"/>
    </location>
</feature>
<dbReference type="OrthoDB" id="10521370at2759"/>
<dbReference type="STRING" id="1611254.A0A2G5VN87"/>
<feature type="region of interest" description="Disordered" evidence="1">
    <location>
        <begin position="507"/>
        <end position="733"/>
    </location>
</feature>
<feature type="compositionally biased region" description="Polar residues" evidence="1">
    <location>
        <begin position="1309"/>
        <end position="1319"/>
    </location>
</feature>
<feature type="compositionally biased region" description="Basic and acidic residues" evidence="1">
    <location>
        <begin position="364"/>
        <end position="383"/>
    </location>
</feature>
<feature type="compositionally biased region" description="Polar residues" evidence="1">
    <location>
        <begin position="1445"/>
        <end position="1464"/>
    </location>
</feature>
<keyword evidence="3" id="KW-1185">Reference proteome</keyword>
<name>A0A2G5VN87_9PELO</name>
<protein>
    <submittedName>
        <fullName evidence="2">Uncharacterized protein</fullName>
    </submittedName>
</protein>
<feature type="region of interest" description="Disordered" evidence="1">
    <location>
        <begin position="1682"/>
        <end position="1711"/>
    </location>
</feature>
<feature type="region of interest" description="Disordered" evidence="1">
    <location>
        <begin position="1396"/>
        <end position="1415"/>
    </location>
</feature>
<feature type="compositionally biased region" description="Low complexity" evidence="1">
    <location>
        <begin position="1891"/>
        <end position="1904"/>
    </location>
</feature>
<feature type="compositionally biased region" description="Polar residues" evidence="1">
    <location>
        <begin position="957"/>
        <end position="969"/>
    </location>
</feature>
<feature type="compositionally biased region" description="Basic residues" evidence="1">
    <location>
        <begin position="468"/>
        <end position="477"/>
    </location>
</feature>
<feature type="compositionally biased region" description="Polar residues" evidence="1">
    <location>
        <begin position="663"/>
        <end position="677"/>
    </location>
</feature>
<feature type="compositionally biased region" description="Polar residues" evidence="1">
    <location>
        <begin position="1399"/>
        <end position="1415"/>
    </location>
</feature>
<feature type="compositionally biased region" description="Basic residues" evidence="1">
    <location>
        <begin position="1"/>
        <end position="12"/>
    </location>
</feature>
<proteinExistence type="predicted"/>
<feature type="compositionally biased region" description="Polar residues" evidence="1">
    <location>
        <begin position="1364"/>
        <end position="1383"/>
    </location>
</feature>
<accession>A0A2G5VN87</accession>
<feature type="compositionally biased region" description="Pro residues" evidence="1">
    <location>
        <begin position="1688"/>
        <end position="1701"/>
    </location>
</feature>
<feature type="region of interest" description="Disordered" evidence="1">
    <location>
        <begin position="1285"/>
        <end position="1319"/>
    </location>
</feature>